<keyword evidence="6" id="KW-0808">Transferase</keyword>
<dbReference type="Pfam" id="PF00512">
    <property type="entry name" value="HisKA"/>
    <property type="match status" value="1"/>
</dbReference>
<evidence type="ECO:0000259" key="20">
    <source>
        <dbReference type="PROSITE" id="PS50894"/>
    </source>
</evidence>
<evidence type="ECO:0000256" key="13">
    <source>
        <dbReference type="ARBA" id="ARBA00023136"/>
    </source>
</evidence>
<dbReference type="SMART" id="SM00387">
    <property type="entry name" value="HATPase_c"/>
    <property type="match status" value="1"/>
</dbReference>
<dbReference type="OrthoDB" id="1046984at2"/>
<dbReference type="SUPFAM" id="SSF47384">
    <property type="entry name" value="Homodimeric domain of signal transducing histidine kinase"/>
    <property type="match status" value="1"/>
</dbReference>
<evidence type="ECO:0000256" key="6">
    <source>
        <dbReference type="ARBA" id="ARBA00022679"/>
    </source>
</evidence>
<keyword evidence="13 17" id="KW-0472">Membrane</keyword>
<dbReference type="InterPro" id="IPR001789">
    <property type="entry name" value="Sig_transdc_resp-reg_receiver"/>
</dbReference>
<dbReference type="InterPro" id="IPR036641">
    <property type="entry name" value="HPT_dom_sf"/>
</dbReference>
<evidence type="ECO:0000256" key="16">
    <source>
        <dbReference type="SAM" id="Coils"/>
    </source>
</evidence>
<proteinExistence type="predicted"/>
<keyword evidence="5 15" id="KW-0597">Phosphoprotein</keyword>
<feature type="coiled-coil region" evidence="16">
    <location>
        <begin position="197"/>
        <end position="256"/>
    </location>
</feature>
<evidence type="ECO:0000256" key="4">
    <source>
        <dbReference type="ARBA" id="ARBA00022475"/>
    </source>
</evidence>
<evidence type="ECO:0000256" key="3">
    <source>
        <dbReference type="ARBA" id="ARBA00012438"/>
    </source>
</evidence>
<dbReference type="PANTHER" id="PTHR45339:SF1">
    <property type="entry name" value="HYBRID SIGNAL TRANSDUCTION HISTIDINE KINASE J"/>
    <property type="match status" value="1"/>
</dbReference>
<dbReference type="GO" id="GO:0005524">
    <property type="term" value="F:ATP binding"/>
    <property type="evidence" value="ECO:0007669"/>
    <property type="project" value="UniProtKB-KW"/>
</dbReference>
<dbReference type="InterPro" id="IPR008207">
    <property type="entry name" value="Sig_transdc_His_kin_Hpt_dom"/>
</dbReference>
<dbReference type="InterPro" id="IPR036097">
    <property type="entry name" value="HisK_dim/P_sf"/>
</dbReference>
<accession>A0A5B8YN21</accession>
<dbReference type="InterPro" id="IPR011006">
    <property type="entry name" value="CheY-like_superfamily"/>
</dbReference>
<dbReference type="Proteomes" id="UP000321954">
    <property type="component" value="Chromosome"/>
</dbReference>
<evidence type="ECO:0000259" key="19">
    <source>
        <dbReference type="PROSITE" id="PS50110"/>
    </source>
</evidence>
<feature type="transmembrane region" description="Helical" evidence="17">
    <location>
        <begin position="12"/>
        <end position="31"/>
    </location>
</feature>
<dbReference type="InterPro" id="IPR036890">
    <property type="entry name" value="HATPase_C_sf"/>
</dbReference>
<dbReference type="Gene3D" id="3.30.565.10">
    <property type="entry name" value="Histidine kinase-like ATPase, C-terminal domain"/>
    <property type="match status" value="1"/>
</dbReference>
<dbReference type="InterPro" id="IPR003661">
    <property type="entry name" value="HisK_dim/P_dom"/>
</dbReference>
<dbReference type="FunFam" id="3.30.565.10:FF:000010">
    <property type="entry name" value="Sensor histidine kinase RcsC"/>
    <property type="match status" value="1"/>
</dbReference>
<comment type="subcellular location">
    <subcellularLocation>
        <location evidence="2">Cell membrane</location>
        <topology evidence="2">Multi-pass membrane protein</topology>
    </subcellularLocation>
</comment>
<comment type="catalytic activity">
    <reaction evidence="1">
        <text>ATP + protein L-histidine = ADP + protein N-phospho-L-histidine.</text>
        <dbReference type="EC" id="2.7.13.3"/>
    </reaction>
</comment>
<gene>
    <name evidence="21" type="ORF">FK178_11275</name>
</gene>
<dbReference type="CDD" id="cd16922">
    <property type="entry name" value="HATPase_EvgS-ArcB-TorS-like"/>
    <property type="match status" value="1"/>
</dbReference>
<dbReference type="Gene3D" id="1.10.287.130">
    <property type="match status" value="1"/>
</dbReference>
<dbReference type="KEGG" id="anp:FK178_11275"/>
<dbReference type="SUPFAM" id="SSF52172">
    <property type="entry name" value="CheY-like"/>
    <property type="match status" value="1"/>
</dbReference>
<feature type="domain" description="HPt" evidence="20">
    <location>
        <begin position="715"/>
        <end position="808"/>
    </location>
</feature>
<dbReference type="EC" id="2.7.13.3" evidence="3"/>
<feature type="modified residue" description="4-aspartylphosphate" evidence="15">
    <location>
        <position position="616"/>
    </location>
</feature>
<dbReference type="SUPFAM" id="SSF47226">
    <property type="entry name" value="Histidine-containing phosphotransfer domain, HPT domain"/>
    <property type="match status" value="1"/>
</dbReference>
<dbReference type="Pfam" id="PF00072">
    <property type="entry name" value="Response_reg"/>
    <property type="match status" value="1"/>
</dbReference>
<dbReference type="GO" id="GO:0000155">
    <property type="term" value="F:phosphorelay sensor kinase activity"/>
    <property type="evidence" value="ECO:0007669"/>
    <property type="project" value="InterPro"/>
</dbReference>
<dbReference type="PROSITE" id="PS50109">
    <property type="entry name" value="HIS_KIN"/>
    <property type="match status" value="1"/>
</dbReference>
<keyword evidence="8" id="KW-0547">Nucleotide-binding</keyword>
<feature type="modified residue" description="Phosphohistidine" evidence="14">
    <location>
        <position position="754"/>
    </location>
</feature>
<organism evidence="21 22">
    <name type="scientific">Antarcticibacterium arcticum</name>
    <dbReference type="NCBI Taxonomy" id="2585771"/>
    <lineage>
        <taxon>Bacteria</taxon>
        <taxon>Pseudomonadati</taxon>
        <taxon>Bacteroidota</taxon>
        <taxon>Flavobacteriia</taxon>
        <taxon>Flavobacteriales</taxon>
        <taxon>Flavobacteriaceae</taxon>
        <taxon>Antarcticibacterium</taxon>
    </lineage>
</organism>
<dbReference type="GO" id="GO:0005886">
    <property type="term" value="C:plasma membrane"/>
    <property type="evidence" value="ECO:0007669"/>
    <property type="project" value="UniProtKB-SubCell"/>
</dbReference>
<dbReference type="EMBL" id="CP042476">
    <property type="protein sequence ID" value="QED39115.1"/>
    <property type="molecule type" value="Genomic_DNA"/>
</dbReference>
<protein>
    <recommendedName>
        <fullName evidence="3">histidine kinase</fullName>
        <ecNumber evidence="3">2.7.13.3</ecNumber>
    </recommendedName>
</protein>
<evidence type="ECO:0000256" key="5">
    <source>
        <dbReference type="ARBA" id="ARBA00022553"/>
    </source>
</evidence>
<keyword evidence="4" id="KW-1003">Cell membrane</keyword>
<dbReference type="PROSITE" id="PS50894">
    <property type="entry name" value="HPT"/>
    <property type="match status" value="1"/>
</dbReference>
<evidence type="ECO:0000256" key="12">
    <source>
        <dbReference type="ARBA" id="ARBA00023012"/>
    </source>
</evidence>
<keyword evidence="9" id="KW-0418">Kinase</keyword>
<feature type="domain" description="Histidine kinase" evidence="18">
    <location>
        <begin position="321"/>
        <end position="542"/>
    </location>
</feature>
<evidence type="ECO:0000313" key="22">
    <source>
        <dbReference type="Proteomes" id="UP000321954"/>
    </source>
</evidence>
<feature type="transmembrane region" description="Helical" evidence="17">
    <location>
        <begin position="268"/>
        <end position="288"/>
    </location>
</feature>
<keyword evidence="12" id="KW-0902">Two-component regulatory system</keyword>
<keyword evidence="10" id="KW-0067">ATP-binding</keyword>
<sequence length="808" mass="92241">MKNSRRSITVKVIVGYLLVAALAAAAVWFTYSQVVKFSTLTQTNNLNSQQLVLVSEIATELIETENIGRRFIQTGDTTDLNRYTDQIENVQTSLDTLRGMYEDTTMKIELDSISTLLSKKSENLRELLDLRTKDRNTSYYREVIRELEKVDPSFNPPNYDRRFAKLEPHQRKVIIQLLEFNNQEGQRISTVSADSLIRAVRTVLSELERENQQFREVINRKENELLLNDMVLNEQLRNLLRVVENEEREISVARVENSEVMLKEISSIIIGVGAASILIILIFLFLIVKDISRSQRYRMQLEEAKSFTEELMHRREQFIATITHDLRTPLTTVMGYTELMGKSGLNEKQGHYLSHLKKSSEYILHLVNDLLDLSKLEAGKMLIENLPFNPKNLLEDTFYNTIPENDKKNLRLEVIASPETDCKVVSDPFRIKQILSNLISNSYKFTEKGEIVASISMKKKIEDNYILTISIRDTGIGINESKQEEIFEEFSQEHGEIEKKYGGTGLGLAITKRITSLLQGKIELKSKQGEGSEFIIKIPVKKLPEDSSKEQKTQDVKFAKQNLKGKSILVVDDESSQLALSKELIKSTGMICHTASNGEEALQKLENHTYHLVLTDIQMPKMDGFALVKAIKGNKELAHIPVIAISGQTNVTAEKYTEAGFSGNILKPYKPATLLYKIGQILKIEFARKNKPSKSNSPAQTEYSLEEISLFTGEDQVALDTILTAFIESTRQNVKEIERSIDDNDQERVAQIAHRMLPMFKQMKARDIVPKLQDLEKKEPHAFIPHQIKMLLEEIEVLLFQLQKEVKA</sequence>
<keyword evidence="7 17" id="KW-0812">Transmembrane</keyword>
<evidence type="ECO:0000259" key="18">
    <source>
        <dbReference type="PROSITE" id="PS50109"/>
    </source>
</evidence>
<keyword evidence="16" id="KW-0175">Coiled coil</keyword>
<evidence type="ECO:0000256" key="10">
    <source>
        <dbReference type="ARBA" id="ARBA00022840"/>
    </source>
</evidence>
<dbReference type="InterPro" id="IPR003594">
    <property type="entry name" value="HATPase_dom"/>
</dbReference>
<evidence type="ECO:0000313" key="21">
    <source>
        <dbReference type="EMBL" id="QED39115.1"/>
    </source>
</evidence>
<evidence type="ECO:0000256" key="7">
    <source>
        <dbReference type="ARBA" id="ARBA00022692"/>
    </source>
</evidence>
<evidence type="ECO:0000256" key="9">
    <source>
        <dbReference type="ARBA" id="ARBA00022777"/>
    </source>
</evidence>
<reference evidence="21 22" key="1">
    <citation type="submission" date="2019-08" db="EMBL/GenBank/DDBJ databases">
        <title>Antarcticibacterium arcticum sp. nov., a bacterium isolated from marine sediment of the Canadian Beaufort Sea.</title>
        <authorList>
            <person name="Lee Y.M."/>
            <person name="Baek K."/>
            <person name="Lee D.-H."/>
            <person name="Shin S.C."/>
            <person name="Jin Y.K."/>
            <person name="Park Y."/>
        </authorList>
    </citation>
    <scope>NUCLEOTIDE SEQUENCE [LARGE SCALE GENOMIC DNA]</scope>
    <source>
        <strain evidence="21 22">PAMC 28998</strain>
    </source>
</reference>
<dbReference type="InterPro" id="IPR004358">
    <property type="entry name" value="Sig_transdc_His_kin-like_C"/>
</dbReference>
<evidence type="ECO:0000256" key="2">
    <source>
        <dbReference type="ARBA" id="ARBA00004651"/>
    </source>
</evidence>
<evidence type="ECO:0000256" key="1">
    <source>
        <dbReference type="ARBA" id="ARBA00000085"/>
    </source>
</evidence>
<evidence type="ECO:0000256" key="14">
    <source>
        <dbReference type="PROSITE-ProRule" id="PRU00110"/>
    </source>
</evidence>
<dbReference type="AlphaFoldDB" id="A0A5B8YN21"/>
<dbReference type="Pfam" id="PF02518">
    <property type="entry name" value="HATPase_c"/>
    <property type="match status" value="1"/>
</dbReference>
<dbReference type="CDD" id="cd00082">
    <property type="entry name" value="HisKA"/>
    <property type="match status" value="1"/>
</dbReference>
<dbReference type="SUPFAM" id="SSF55874">
    <property type="entry name" value="ATPase domain of HSP90 chaperone/DNA topoisomerase II/histidine kinase"/>
    <property type="match status" value="1"/>
</dbReference>
<evidence type="ECO:0000256" key="15">
    <source>
        <dbReference type="PROSITE-ProRule" id="PRU00169"/>
    </source>
</evidence>
<dbReference type="Gene3D" id="3.40.50.2300">
    <property type="match status" value="1"/>
</dbReference>
<evidence type="ECO:0000256" key="17">
    <source>
        <dbReference type="SAM" id="Phobius"/>
    </source>
</evidence>
<feature type="domain" description="Response regulatory" evidence="19">
    <location>
        <begin position="567"/>
        <end position="682"/>
    </location>
</feature>
<evidence type="ECO:0000256" key="8">
    <source>
        <dbReference type="ARBA" id="ARBA00022741"/>
    </source>
</evidence>
<dbReference type="InterPro" id="IPR005467">
    <property type="entry name" value="His_kinase_dom"/>
</dbReference>
<dbReference type="FunFam" id="1.10.287.130:FF:000001">
    <property type="entry name" value="Two-component sensor histidine kinase"/>
    <property type="match status" value="1"/>
</dbReference>
<evidence type="ECO:0000256" key="11">
    <source>
        <dbReference type="ARBA" id="ARBA00022989"/>
    </source>
</evidence>
<dbReference type="PROSITE" id="PS50110">
    <property type="entry name" value="RESPONSE_REGULATORY"/>
    <property type="match status" value="1"/>
</dbReference>
<keyword evidence="11 17" id="KW-1133">Transmembrane helix</keyword>
<dbReference type="CDD" id="cd17546">
    <property type="entry name" value="REC_hyHK_CKI1_RcsC-like"/>
    <property type="match status" value="1"/>
</dbReference>
<dbReference type="PANTHER" id="PTHR45339">
    <property type="entry name" value="HYBRID SIGNAL TRANSDUCTION HISTIDINE KINASE J"/>
    <property type="match status" value="1"/>
</dbReference>
<dbReference type="PRINTS" id="PR00344">
    <property type="entry name" value="BCTRLSENSOR"/>
</dbReference>
<dbReference type="SMART" id="SM00388">
    <property type="entry name" value="HisKA"/>
    <property type="match status" value="1"/>
</dbReference>
<dbReference type="Gene3D" id="1.20.120.160">
    <property type="entry name" value="HPT domain"/>
    <property type="match status" value="1"/>
</dbReference>
<dbReference type="SMART" id="SM00448">
    <property type="entry name" value="REC"/>
    <property type="match status" value="1"/>
</dbReference>
<keyword evidence="22" id="KW-1185">Reference proteome</keyword>
<name>A0A5B8YN21_9FLAO</name>